<organism evidence="1">
    <name type="scientific">Streptomyces sp. NBC_01393</name>
    <dbReference type="NCBI Taxonomy" id="2903851"/>
    <lineage>
        <taxon>Bacteria</taxon>
        <taxon>Bacillati</taxon>
        <taxon>Actinomycetota</taxon>
        <taxon>Actinomycetes</taxon>
        <taxon>Kitasatosporales</taxon>
        <taxon>Streptomycetaceae</taxon>
        <taxon>Streptomyces</taxon>
    </lineage>
</organism>
<proteinExistence type="predicted"/>
<protein>
    <submittedName>
        <fullName evidence="1">Uncharacterized protein</fullName>
    </submittedName>
</protein>
<gene>
    <name evidence="1" type="ORF">OG699_25620</name>
</gene>
<dbReference type="AlphaFoldDB" id="A0AAU3I3A7"/>
<dbReference type="EMBL" id="CP109546">
    <property type="protein sequence ID" value="WTZ11057.1"/>
    <property type="molecule type" value="Genomic_DNA"/>
</dbReference>
<sequence length="137" mass="14945">MTEVPGVIRTVGFFSELGPGWGLPLDGLLRESVGPAGEPDEAEIIGYLGRGAGIWAEMSAGPDVLDPQAPVLSGVGSLFTDGTWLWRRDLPYYLGTYHVSLPRDFLTHVRKARYRVPAVPETRLLEILTRDLGIAVD</sequence>
<evidence type="ECO:0000313" key="1">
    <source>
        <dbReference type="EMBL" id="WTZ11057.1"/>
    </source>
</evidence>
<name>A0AAU3I3A7_9ACTN</name>
<reference evidence="1" key="1">
    <citation type="submission" date="2022-10" db="EMBL/GenBank/DDBJ databases">
        <title>The complete genomes of actinobacterial strains from the NBC collection.</title>
        <authorList>
            <person name="Joergensen T.S."/>
            <person name="Alvarez Arevalo M."/>
            <person name="Sterndorff E.B."/>
            <person name="Faurdal D."/>
            <person name="Vuksanovic O."/>
            <person name="Mourched A.-S."/>
            <person name="Charusanti P."/>
            <person name="Shaw S."/>
            <person name="Blin K."/>
            <person name="Weber T."/>
        </authorList>
    </citation>
    <scope>NUCLEOTIDE SEQUENCE</scope>
    <source>
        <strain evidence="1">NBC_01393</strain>
    </source>
</reference>
<accession>A0AAU3I3A7</accession>